<name>G2R6D1_THETT</name>
<dbReference type="GO" id="GO:0000272">
    <property type="term" value="P:polysaccharide catabolic process"/>
    <property type="evidence" value="ECO:0007669"/>
    <property type="project" value="UniProtKB-KW"/>
</dbReference>
<dbReference type="GO" id="GO:0004553">
    <property type="term" value="F:hydrolase activity, hydrolyzing O-glycosyl compounds"/>
    <property type="evidence" value="ECO:0007669"/>
    <property type="project" value="InterPro"/>
</dbReference>
<dbReference type="InterPro" id="IPR008979">
    <property type="entry name" value="Galactose-bd-like_sf"/>
</dbReference>
<evidence type="ECO:0000259" key="10">
    <source>
        <dbReference type="Pfam" id="PF22666"/>
    </source>
</evidence>
<feature type="signal peptide" evidence="6">
    <location>
        <begin position="1"/>
        <end position="21"/>
    </location>
</feature>
<keyword evidence="4" id="KW-0326">Glycosidase</keyword>
<dbReference type="Gene3D" id="2.60.120.260">
    <property type="entry name" value="Galactose-binding domain-like"/>
    <property type="match status" value="1"/>
</dbReference>
<evidence type="ECO:0000256" key="6">
    <source>
        <dbReference type="SAM" id="SignalP"/>
    </source>
</evidence>
<evidence type="ECO:0000313" key="11">
    <source>
        <dbReference type="EMBL" id="AEO67616.1"/>
    </source>
</evidence>
<evidence type="ECO:0000259" key="7">
    <source>
        <dbReference type="Pfam" id="PF00703"/>
    </source>
</evidence>
<dbReference type="HOGENOM" id="CLU_005015_2_4_1"/>
<accession>G2R6D1</accession>
<keyword evidence="6" id="KW-0732">Signal</keyword>
<dbReference type="Proteomes" id="UP000008181">
    <property type="component" value="Chromosome 3"/>
</dbReference>
<dbReference type="AlphaFoldDB" id="G2R6D1"/>
<reference evidence="11 12" key="1">
    <citation type="journal article" date="2011" name="Nat. Biotechnol.">
        <title>Comparative genomic analysis of the thermophilic biomass-degrading fungi Myceliophthora thermophila and Thielavia terrestris.</title>
        <authorList>
            <person name="Berka R.M."/>
            <person name="Grigoriev I.V."/>
            <person name="Otillar R."/>
            <person name="Salamov A."/>
            <person name="Grimwood J."/>
            <person name="Reid I."/>
            <person name="Ishmael N."/>
            <person name="John T."/>
            <person name="Darmond C."/>
            <person name="Moisan M.-C."/>
            <person name="Henrissat B."/>
            <person name="Coutinho P.M."/>
            <person name="Lombard V."/>
            <person name="Natvig D.O."/>
            <person name="Lindquist E."/>
            <person name="Schmutz J."/>
            <person name="Lucas S."/>
            <person name="Harris P."/>
            <person name="Powlowski J."/>
            <person name="Bellemare A."/>
            <person name="Taylor D."/>
            <person name="Butler G."/>
            <person name="de Vries R.P."/>
            <person name="Allijn I.E."/>
            <person name="van den Brink J."/>
            <person name="Ushinsky S."/>
            <person name="Storms R."/>
            <person name="Powell A.J."/>
            <person name="Paulsen I.T."/>
            <person name="Elbourne L.D.H."/>
            <person name="Baker S.E."/>
            <person name="Magnuson J."/>
            <person name="LaBoissiere S."/>
            <person name="Clutterbuck A.J."/>
            <person name="Martinez D."/>
            <person name="Wogulis M."/>
            <person name="de Leon A.L."/>
            <person name="Rey M.W."/>
            <person name="Tsang A."/>
        </authorList>
    </citation>
    <scope>NUCLEOTIDE SEQUENCE [LARGE SCALE GENOMIC DNA]</scope>
    <source>
        <strain evidence="12">ATCC 38088 / NRRL 8126</strain>
    </source>
</reference>
<dbReference type="EMBL" id="CP003011">
    <property type="protein sequence ID" value="AEO67616.1"/>
    <property type="molecule type" value="Genomic_DNA"/>
</dbReference>
<evidence type="ECO:0000256" key="5">
    <source>
        <dbReference type="ARBA" id="ARBA00023326"/>
    </source>
</evidence>
<dbReference type="Gene3D" id="2.60.40.10">
    <property type="entry name" value="Immunoglobulins"/>
    <property type="match status" value="3"/>
</dbReference>
<comment type="similarity">
    <text evidence="1">Belongs to the glycosyl hydrolase 2 family.</text>
</comment>
<dbReference type="Pfam" id="PF17786">
    <property type="entry name" value="Mannosidase_ig"/>
    <property type="match status" value="1"/>
</dbReference>
<dbReference type="InterPro" id="IPR041351">
    <property type="entry name" value="Ig_GlcNase"/>
</dbReference>
<feature type="domain" description="Glycoside hydrolase family 2 immunoglobulin-like beta-sandwich" evidence="7">
    <location>
        <begin position="229"/>
        <end position="327"/>
    </location>
</feature>
<dbReference type="InterPro" id="IPR013783">
    <property type="entry name" value="Ig-like_fold"/>
</dbReference>
<dbReference type="RefSeq" id="XP_003653952.1">
    <property type="nucleotide sequence ID" value="XM_003653904.1"/>
</dbReference>
<gene>
    <name evidence="11" type="ORF">THITE_2049779</name>
</gene>
<dbReference type="PANTHER" id="PTHR43536">
    <property type="entry name" value="MANNOSYLGLYCOPROTEIN ENDO-BETA-MANNOSIDASE"/>
    <property type="match status" value="1"/>
</dbReference>
<organism evidence="11 12">
    <name type="scientific">Thermothielavioides terrestris (strain ATCC 38088 / NRRL 8126)</name>
    <name type="common">Thielavia terrestris</name>
    <dbReference type="NCBI Taxonomy" id="578455"/>
    <lineage>
        <taxon>Eukaryota</taxon>
        <taxon>Fungi</taxon>
        <taxon>Dikarya</taxon>
        <taxon>Ascomycota</taxon>
        <taxon>Pezizomycotina</taxon>
        <taxon>Sordariomycetes</taxon>
        <taxon>Sordariomycetidae</taxon>
        <taxon>Sordariales</taxon>
        <taxon>Chaetomiaceae</taxon>
        <taxon>Thermothielavioides</taxon>
        <taxon>Thermothielavioides terrestris</taxon>
    </lineage>
</organism>
<dbReference type="SUPFAM" id="SSF49303">
    <property type="entry name" value="beta-Galactosidase/glucuronidase domain"/>
    <property type="match status" value="3"/>
</dbReference>
<dbReference type="SUPFAM" id="SSF49785">
    <property type="entry name" value="Galactose-binding domain-like"/>
    <property type="match status" value="1"/>
</dbReference>
<keyword evidence="5" id="KW-0624">Polysaccharide degradation</keyword>
<dbReference type="GeneID" id="11519032"/>
<protein>
    <submittedName>
        <fullName evidence="11">Glycoside hydrolase family 2 protein</fullName>
    </submittedName>
</protein>
<dbReference type="PANTHER" id="PTHR43536:SF1">
    <property type="entry name" value="MANNOSYLGLYCOPROTEIN ENDO-BETA-MANNOSIDASE"/>
    <property type="match status" value="1"/>
</dbReference>
<dbReference type="Pfam" id="PF00703">
    <property type="entry name" value="Glyco_hydro_2"/>
    <property type="match status" value="1"/>
</dbReference>
<dbReference type="OrthoDB" id="408532at2759"/>
<sequence length="911" mass="100375">MRTRRLYTVFPFASRLATATGAALVSSPGETAAIPSWDLQSTASVGTDLGTLSRTGLDTASWHHVSSSKCTLMGCLIQAGVYNETELFYSDNLLKVDDKQFSVPWIYRHEFSLQPAAGQHFFLQTHGISSRADIFLNGQQVASSSEQAGAYAGQTYEITKLVGSENALAIQVHPTDYYRDFAVGFVDWNPWPADNGTGVWRDVEVKQTGPVMLEPLRVVTQLGTPLGISPANVTLKARAHNLENSSITVTVTGLVAPVSGGGAVIWTKALTLPPLSVTDIVLDTVVHKPAIWWPRQWGEQPLYNAKITVTTADGGLSDAACSEFGFRSVTRTLNSFNDTAYYVNGHPFQVIGGGYSSDIFLRWDTARWETQLRYVLDLGFNTVRLEGKNEHPELYSTADRLGVMIMPGWECCDKWEAWSYNDNLAVPSPIWSAADYAIANQSMLHEAAMLQPHPSVLTYLIGSDFWPDERATALYLAALRSLDWPTPVVCSAANHTCSAQTGPSGMRMDGPYDWVPPSYWQSTPPASAALAAPFAGFNTELSPGCGTPPLASLSKFLSPADLDALWRDPSARLFHMSRAGSSFETRGIFDAALAARWGAPAGLADYLLKAQLMDYEAVRAQVEGFTARWAPEEAHAPPGGGRGRSATGMVYWMCNAAWPGLHWQLWDWYMRPAGAYFGAKVGGRLESVVWDAVGKAVWLVNRSLHGRGHRQIAVDVLRADGRVVYRRVIPVQAMPNRSRKVLALDWALWGVRDVVFLRLVLTDGKGTVLSRNVYWVADTLNELDWDNTNWYVTPVTRYADYTALNRLAPARVWAVAVRDREDGVAVILENKSRVPAFFVSLNLVDRRGQDVLPLTWDDNYVTLWPRERMTLRAKAVAGTKWEPAAVEVEGKNVGKQTVPLSYGPSFAQKSN</sequence>
<evidence type="ECO:0000313" key="12">
    <source>
        <dbReference type="Proteomes" id="UP000008181"/>
    </source>
</evidence>
<dbReference type="STRING" id="578455.G2R6D1"/>
<dbReference type="SUPFAM" id="SSF51445">
    <property type="entry name" value="(Trans)glycosidases"/>
    <property type="match status" value="1"/>
</dbReference>
<dbReference type="InterPro" id="IPR006102">
    <property type="entry name" value="Ig-like_GH2"/>
</dbReference>
<feature type="domain" description="Beta-mannosidase-like galactose-binding" evidence="10">
    <location>
        <begin position="59"/>
        <end position="175"/>
    </location>
</feature>
<proteinExistence type="inferred from homology"/>
<dbReference type="InterPro" id="IPR041447">
    <property type="entry name" value="Mannosidase_ig"/>
</dbReference>
<feature type="domain" description="Exo-beta-D-glucosaminidase Ig-fold" evidence="9">
    <location>
        <begin position="790"/>
        <end position="893"/>
    </location>
</feature>
<evidence type="ECO:0000256" key="1">
    <source>
        <dbReference type="ARBA" id="ARBA00007401"/>
    </source>
</evidence>
<evidence type="ECO:0000259" key="8">
    <source>
        <dbReference type="Pfam" id="PF17786"/>
    </source>
</evidence>
<evidence type="ECO:0000256" key="2">
    <source>
        <dbReference type="ARBA" id="ARBA00022801"/>
    </source>
</evidence>
<keyword evidence="3" id="KW-0119">Carbohydrate metabolism</keyword>
<dbReference type="InterPro" id="IPR036156">
    <property type="entry name" value="Beta-gal/glucu_dom_sf"/>
</dbReference>
<dbReference type="KEGG" id="ttt:THITE_2049779"/>
<evidence type="ECO:0000259" key="9">
    <source>
        <dbReference type="Pfam" id="PF18368"/>
    </source>
</evidence>
<keyword evidence="2 11" id="KW-0378">Hydrolase</keyword>
<dbReference type="Gene3D" id="3.20.20.80">
    <property type="entry name" value="Glycosidases"/>
    <property type="match status" value="1"/>
</dbReference>
<dbReference type="InterPro" id="IPR017853">
    <property type="entry name" value="GH"/>
</dbReference>
<feature type="domain" description="Mannosidase Ig/CBM-like" evidence="8">
    <location>
        <begin position="697"/>
        <end position="777"/>
    </location>
</feature>
<dbReference type="InterPro" id="IPR043534">
    <property type="entry name" value="EBDG/EBM"/>
</dbReference>
<feature type="chain" id="PRO_5003436320" evidence="6">
    <location>
        <begin position="22"/>
        <end position="911"/>
    </location>
</feature>
<evidence type="ECO:0000256" key="4">
    <source>
        <dbReference type="ARBA" id="ARBA00023295"/>
    </source>
</evidence>
<dbReference type="eggNOG" id="KOG2230">
    <property type="taxonomic scope" value="Eukaryota"/>
</dbReference>
<evidence type="ECO:0000256" key="3">
    <source>
        <dbReference type="ARBA" id="ARBA00023277"/>
    </source>
</evidence>
<dbReference type="Pfam" id="PF18368">
    <property type="entry name" value="Ig_GlcNase"/>
    <property type="match status" value="1"/>
</dbReference>
<dbReference type="Pfam" id="PF22666">
    <property type="entry name" value="Glyco_hydro_2_N2"/>
    <property type="match status" value="1"/>
</dbReference>
<dbReference type="InterPro" id="IPR054593">
    <property type="entry name" value="Beta-mannosidase-like_N2"/>
</dbReference>
<keyword evidence="12" id="KW-1185">Reference proteome</keyword>